<accession>A0A0A1MNV1</accession>
<evidence type="ECO:0000313" key="3">
    <source>
        <dbReference type="Proteomes" id="UP000040453"/>
    </source>
</evidence>
<dbReference type="RefSeq" id="WP_244882340.1">
    <property type="nucleotide sequence ID" value="NZ_CDGG01000001.1"/>
</dbReference>
<feature type="transmembrane region" description="Helical" evidence="1">
    <location>
        <begin position="46"/>
        <end position="65"/>
    </location>
</feature>
<dbReference type="Proteomes" id="UP000040453">
    <property type="component" value="Unassembled WGS sequence"/>
</dbReference>
<proteinExistence type="predicted"/>
<evidence type="ECO:0000313" key="2">
    <source>
        <dbReference type="EMBL" id="CEI81469.1"/>
    </source>
</evidence>
<gene>
    <name evidence="2" type="ORF">BN997_01291</name>
</gene>
<organism evidence="2 3">
    <name type="scientific">Oceanobacillus oncorhynchi</name>
    <dbReference type="NCBI Taxonomy" id="545501"/>
    <lineage>
        <taxon>Bacteria</taxon>
        <taxon>Bacillati</taxon>
        <taxon>Bacillota</taxon>
        <taxon>Bacilli</taxon>
        <taxon>Bacillales</taxon>
        <taxon>Bacillaceae</taxon>
        <taxon>Oceanobacillus</taxon>
    </lineage>
</organism>
<dbReference type="AlphaFoldDB" id="A0A0A1MNV1"/>
<reference evidence="2 3" key="1">
    <citation type="submission" date="2014-11" db="EMBL/GenBank/DDBJ databases">
        <authorList>
            <person name="Urmite Genomes Urmite Genomes"/>
        </authorList>
    </citation>
    <scope>NUCLEOTIDE SEQUENCE [LARGE SCALE GENOMIC DNA]</scope>
    <source>
        <strain evidence="2 3">Oc5</strain>
    </source>
</reference>
<protein>
    <submittedName>
        <fullName evidence="2">Sulfite exporter TauE/SafE</fullName>
    </submittedName>
</protein>
<dbReference type="GO" id="GO:0005886">
    <property type="term" value="C:plasma membrane"/>
    <property type="evidence" value="ECO:0007669"/>
    <property type="project" value="UniProtKB-SubCell"/>
</dbReference>
<name>A0A0A1MNV1_9BACI</name>
<keyword evidence="1" id="KW-1133">Transmembrane helix</keyword>
<dbReference type="EMBL" id="CDGG01000001">
    <property type="protein sequence ID" value="CEI81469.1"/>
    <property type="molecule type" value="Genomic_DNA"/>
</dbReference>
<keyword evidence="3" id="KW-1185">Reference proteome</keyword>
<keyword evidence="1" id="KW-0812">Transmembrane</keyword>
<dbReference type="STRING" id="545501.BN997_01291"/>
<sequence length="85" mass="9071">MLLVILICFTIAMLAAFVGSLAGLGGGVVLIPLLFLANGNIEGFEWVTPQTVVAMSLLVMFLQTFPPLYPLQKQSGSIIKLAVCF</sequence>
<evidence type="ECO:0000256" key="1">
    <source>
        <dbReference type="SAM" id="Phobius"/>
    </source>
</evidence>
<keyword evidence="1" id="KW-0472">Membrane</keyword>